<keyword evidence="3" id="KW-1185">Reference proteome</keyword>
<keyword evidence="1" id="KW-0472">Membrane</keyword>
<evidence type="ECO:0000313" key="2">
    <source>
        <dbReference type="EMBL" id="MCU6800598.1"/>
    </source>
</evidence>
<reference evidence="2 3" key="1">
    <citation type="journal article" date="2021" name="ISME Commun">
        <title>Automated analysis of genomic sequences facilitates high-throughput and comprehensive description of bacteria.</title>
        <authorList>
            <person name="Hitch T.C.A."/>
        </authorList>
    </citation>
    <scope>NUCLEOTIDE SEQUENCE [LARGE SCALE GENOMIC DNA]</scope>
    <source>
        <strain evidence="3">f_CCE</strain>
    </source>
</reference>
<evidence type="ECO:0000256" key="1">
    <source>
        <dbReference type="SAM" id="Phobius"/>
    </source>
</evidence>
<proteinExistence type="predicted"/>
<feature type="transmembrane region" description="Helical" evidence="1">
    <location>
        <begin position="13"/>
        <end position="32"/>
    </location>
</feature>
<name>A0ABT2V128_9FIRM</name>
<protein>
    <submittedName>
        <fullName evidence="2">Uncharacterized protein</fullName>
    </submittedName>
</protein>
<evidence type="ECO:0000313" key="3">
    <source>
        <dbReference type="Proteomes" id="UP001652395"/>
    </source>
</evidence>
<keyword evidence="1" id="KW-1133">Transmembrane helix</keyword>
<dbReference type="EMBL" id="JAOQJF010000025">
    <property type="protein sequence ID" value="MCU6800598.1"/>
    <property type="molecule type" value="Genomic_DNA"/>
</dbReference>
<dbReference type="Proteomes" id="UP001652395">
    <property type="component" value="Unassembled WGS sequence"/>
</dbReference>
<keyword evidence="1" id="KW-0812">Transmembrane</keyword>
<organism evidence="2 3">
    <name type="scientific">Alitiscatomonas aceti</name>
    <dbReference type="NCBI Taxonomy" id="2981724"/>
    <lineage>
        <taxon>Bacteria</taxon>
        <taxon>Bacillati</taxon>
        <taxon>Bacillota</taxon>
        <taxon>Clostridia</taxon>
        <taxon>Lachnospirales</taxon>
        <taxon>Lachnospiraceae</taxon>
        <taxon>Alitiscatomonas</taxon>
    </lineage>
</organism>
<sequence>MIGLDDIREFMKIQRLIAIIVLSISTLFLCAFTDDSMVQLSHGDNHNVNVTYHNAQLKNDILTVTASYDSSGEAFQIGQDIVVSTDPNFETPLKITNCRVVDENYIYQFNIEDSSKIDTIYIRPPVLYKAVETVPVKVPLMEGQIVQRSIEATDFKTAGLDWFLIDSISVEEASETLFLVRINITSDAEELPRLARIHTEGMELGGLTVLYFDEEDIFTKGEFLYYIEGDKEEDIVSKLEKSFLVVENALIRMDETKTRSSLNVKALPVAVEEGQ</sequence>
<accession>A0ABT2V128</accession>
<gene>
    <name evidence="2" type="ORF">OCV69_11760</name>
</gene>
<comment type="caution">
    <text evidence="2">The sequence shown here is derived from an EMBL/GenBank/DDBJ whole genome shotgun (WGS) entry which is preliminary data.</text>
</comment>